<keyword evidence="3" id="KW-0472">Membrane</keyword>
<dbReference type="AlphaFoldDB" id="A0A7N1A146"/>
<feature type="compositionally biased region" description="Polar residues" evidence="2">
    <location>
        <begin position="1"/>
        <end position="10"/>
    </location>
</feature>
<evidence type="ECO:0008006" key="6">
    <source>
        <dbReference type="Google" id="ProtNLM"/>
    </source>
</evidence>
<dbReference type="Gramene" id="Kaladp0059s0257.1.v1.1">
    <property type="protein sequence ID" value="Kaladp0059s0257.1.v1.1"/>
    <property type="gene ID" value="Kaladp0059s0257.v1.1"/>
</dbReference>
<feature type="transmembrane region" description="Helical" evidence="3">
    <location>
        <begin position="52"/>
        <end position="71"/>
    </location>
</feature>
<dbReference type="Pfam" id="PF05042">
    <property type="entry name" value="Caleosin"/>
    <property type="match status" value="1"/>
</dbReference>
<dbReference type="EnsemblPlants" id="Kaladp0059s0257.1.v1.1">
    <property type="protein sequence ID" value="Kaladp0059s0257.1.v1.1"/>
    <property type="gene ID" value="Kaladp0059s0257.v1.1"/>
</dbReference>
<dbReference type="InterPro" id="IPR007736">
    <property type="entry name" value="Caleosin-related"/>
</dbReference>
<evidence type="ECO:0000256" key="2">
    <source>
        <dbReference type="SAM" id="MobiDB-lite"/>
    </source>
</evidence>
<dbReference type="PANTHER" id="PTHR31495">
    <property type="entry name" value="PEROXYGENASE 3-RELATED"/>
    <property type="match status" value="1"/>
</dbReference>
<dbReference type="Proteomes" id="UP000594263">
    <property type="component" value="Unplaced"/>
</dbReference>
<dbReference type="GO" id="GO:0005509">
    <property type="term" value="F:calcium ion binding"/>
    <property type="evidence" value="ECO:0007669"/>
    <property type="project" value="TreeGrafter"/>
</dbReference>
<name>A0A7N1A146_KALFE</name>
<organism evidence="4 5">
    <name type="scientific">Kalanchoe fedtschenkoi</name>
    <name type="common">Lavender scallops</name>
    <name type="synonym">South American air plant</name>
    <dbReference type="NCBI Taxonomy" id="63787"/>
    <lineage>
        <taxon>Eukaryota</taxon>
        <taxon>Viridiplantae</taxon>
        <taxon>Streptophyta</taxon>
        <taxon>Embryophyta</taxon>
        <taxon>Tracheophyta</taxon>
        <taxon>Spermatophyta</taxon>
        <taxon>Magnoliopsida</taxon>
        <taxon>eudicotyledons</taxon>
        <taxon>Gunneridae</taxon>
        <taxon>Pentapetalae</taxon>
        <taxon>Saxifragales</taxon>
        <taxon>Crassulaceae</taxon>
        <taxon>Kalanchoe</taxon>
    </lineage>
</organism>
<proteinExistence type="inferred from homology"/>
<dbReference type="OMA" id="TEWNFLY"/>
<reference evidence="4" key="1">
    <citation type="submission" date="2021-01" db="UniProtKB">
        <authorList>
            <consortium name="EnsemblPlants"/>
        </authorList>
    </citation>
    <scope>IDENTIFICATION</scope>
</reference>
<evidence type="ECO:0000313" key="4">
    <source>
        <dbReference type="EnsemblPlants" id="Kaladp0059s0257.1.v1.1"/>
    </source>
</evidence>
<dbReference type="PANTHER" id="PTHR31495:SF1">
    <property type="entry name" value="INACTIVE PEROXYGENASE-LIKE PROTEIN-RELATED"/>
    <property type="match status" value="1"/>
</dbReference>
<feature type="region of interest" description="Disordered" evidence="2">
    <location>
        <begin position="1"/>
        <end position="20"/>
    </location>
</feature>
<keyword evidence="3" id="KW-1133">Transmembrane helix</keyword>
<dbReference type="GO" id="GO:0004497">
    <property type="term" value="F:monooxygenase activity"/>
    <property type="evidence" value="ECO:0007669"/>
    <property type="project" value="TreeGrafter"/>
</dbReference>
<evidence type="ECO:0000256" key="1">
    <source>
        <dbReference type="ARBA" id="ARBA00006765"/>
    </source>
</evidence>
<protein>
    <recommendedName>
        <fullName evidence="6">Caleosin</fullName>
    </recommendedName>
</protein>
<evidence type="ECO:0000313" key="5">
    <source>
        <dbReference type="Proteomes" id="UP000594263"/>
    </source>
</evidence>
<sequence length="204" mass="22664">MTTSVDQYNSGADGKKPVPRPDEYALKKHVDFFDRNNDGIIYPWETYQGFRAIGAGIALSAFAAVFINAGLSAKTRLGKGFSISLPIETANIKFAKHGSDSDVYDSEGRFVPSKFEAIFAKHARTSPDFLTSAELQELLKANREPNDYIGWVAAWVEWKVLYLLAKDRTGVLRKEAVRGVYDGSLFDRLEREKASAKKKAACCV</sequence>
<keyword evidence="5" id="KW-1185">Reference proteome</keyword>
<accession>A0A7N1A146</accession>
<keyword evidence="3" id="KW-0812">Transmembrane</keyword>
<comment type="similarity">
    <text evidence="1">Belongs to the caleosin family.</text>
</comment>
<evidence type="ECO:0000256" key="3">
    <source>
        <dbReference type="SAM" id="Phobius"/>
    </source>
</evidence>